<gene>
    <name evidence="2" type="ORF">GFSPODELE1_LOCUS4103</name>
</gene>
<evidence type="ECO:0000259" key="1">
    <source>
        <dbReference type="PROSITE" id="PS50053"/>
    </source>
</evidence>
<organism evidence="2 3">
    <name type="scientific">Somion occarium</name>
    <dbReference type="NCBI Taxonomy" id="3059160"/>
    <lineage>
        <taxon>Eukaryota</taxon>
        <taxon>Fungi</taxon>
        <taxon>Dikarya</taxon>
        <taxon>Basidiomycota</taxon>
        <taxon>Agaricomycotina</taxon>
        <taxon>Agaricomycetes</taxon>
        <taxon>Polyporales</taxon>
        <taxon>Cerrenaceae</taxon>
        <taxon>Somion</taxon>
    </lineage>
</organism>
<evidence type="ECO:0000313" key="3">
    <source>
        <dbReference type="Proteomes" id="UP001497453"/>
    </source>
</evidence>
<dbReference type="SUPFAM" id="SSF54236">
    <property type="entry name" value="Ubiquitin-like"/>
    <property type="match status" value="1"/>
</dbReference>
<dbReference type="Proteomes" id="UP001497453">
    <property type="component" value="Chromosome 2"/>
</dbReference>
<dbReference type="Pfam" id="PF11976">
    <property type="entry name" value="Rad60-SLD"/>
    <property type="match status" value="1"/>
</dbReference>
<dbReference type="InterPro" id="IPR000626">
    <property type="entry name" value="Ubiquitin-like_dom"/>
</dbReference>
<dbReference type="CDD" id="cd01763">
    <property type="entry name" value="Ubl_SUMO_like"/>
    <property type="match status" value="1"/>
</dbReference>
<dbReference type="PANTHER" id="PTHR10562">
    <property type="entry name" value="SMALL UBIQUITIN-RELATED MODIFIER"/>
    <property type="match status" value="1"/>
</dbReference>
<dbReference type="InterPro" id="IPR029071">
    <property type="entry name" value="Ubiquitin-like_domsf"/>
</dbReference>
<sequence>MGEDGEDVKPKLNIVVDFEGQSCTILVKHNTPFKKIFDAAEKRFGKEPGTFKFTYEGKRIQATETPLDHEMQDGEVIDAHLQQLGGSL</sequence>
<dbReference type="PROSITE" id="PS50053">
    <property type="entry name" value="UBIQUITIN_2"/>
    <property type="match status" value="1"/>
</dbReference>
<keyword evidence="3" id="KW-1185">Reference proteome</keyword>
<reference evidence="3" key="1">
    <citation type="submission" date="2024-04" db="EMBL/GenBank/DDBJ databases">
        <authorList>
            <person name="Shaw F."/>
            <person name="Minotto A."/>
        </authorList>
    </citation>
    <scope>NUCLEOTIDE SEQUENCE [LARGE SCALE GENOMIC DNA]</scope>
</reference>
<dbReference type="InterPro" id="IPR022617">
    <property type="entry name" value="Rad60/SUMO-like_dom"/>
</dbReference>
<evidence type="ECO:0000313" key="2">
    <source>
        <dbReference type="EMBL" id="CAL1702559.1"/>
    </source>
</evidence>
<feature type="domain" description="Ubiquitin-like" evidence="1">
    <location>
        <begin position="12"/>
        <end position="86"/>
    </location>
</feature>
<dbReference type="EMBL" id="OZ037945">
    <property type="protein sequence ID" value="CAL1702559.1"/>
    <property type="molecule type" value="Genomic_DNA"/>
</dbReference>
<dbReference type="Gene3D" id="3.10.20.90">
    <property type="entry name" value="Phosphatidylinositol 3-kinase Catalytic Subunit, Chain A, domain 1"/>
    <property type="match status" value="1"/>
</dbReference>
<accession>A0ABP1D5W3</accession>
<name>A0ABP1D5W3_9APHY</name>
<proteinExistence type="predicted"/>
<protein>
    <recommendedName>
        <fullName evidence="1">Ubiquitin-like domain-containing protein</fullName>
    </recommendedName>
</protein>